<dbReference type="Pfam" id="PF13662">
    <property type="entry name" value="Toprim_4"/>
    <property type="match status" value="1"/>
</dbReference>
<protein>
    <recommendedName>
        <fullName evidence="1">Toprim domain-containing protein</fullName>
    </recommendedName>
</protein>
<dbReference type="CDD" id="cd01029">
    <property type="entry name" value="TOPRIM_primases"/>
    <property type="match status" value="1"/>
</dbReference>
<organism evidence="2 3">
    <name type="scientific">Streptomyces cinnamoneus</name>
    <name type="common">Streptoverticillium cinnamoneum</name>
    <dbReference type="NCBI Taxonomy" id="53446"/>
    <lineage>
        <taxon>Bacteria</taxon>
        <taxon>Bacillati</taxon>
        <taxon>Actinomycetota</taxon>
        <taxon>Actinomycetes</taxon>
        <taxon>Kitasatosporales</taxon>
        <taxon>Streptomycetaceae</taxon>
        <taxon>Streptomyces</taxon>
        <taxon>Streptomyces cinnamoneus group</taxon>
    </lineage>
</organism>
<evidence type="ECO:0000313" key="3">
    <source>
        <dbReference type="Proteomes" id="UP000222531"/>
    </source>
</evidence>
<dbReference type="EMBL" id="NHZO01000154">
    <property type="protein sequence ID" value="PHQ49493.1"/>
    <property type="molecule type" value="Genomic_DNA"/>
</dbReference>
<evidence type="ECO:0000259" key="1">
    <source>
        <dbReference type="Pfam" id="PF13662"/>
    </source>
</evidence>
<dbReference type="Gene3D" id="3.40.1360.10">
    <property type="match status" value="1"/>
</dbReference>
<reference evidence="2 3" key="1">
    <citation type="journal article" date="2017" name="Biochemistry">
        <title>Identification of the Biosynthetic Pathway for the Antibiotic Bicyclomycin.</title>
        <authorList>
            <person name="Patteson J."/>
            <person name="Cai W."/>
            <person name="Johnson R.A."/>
            <person name="Santa Maria K."/>
            <person name="Li B."/>
        </authorList>
    </citation>
    <scope>NUCLEOTIDE SEQUENCE [LARGE SCALE GENOMIC DNA]</scope>
    <source>
        <strain evidence="2 3">ATCC 21532</strain>
    </source>
</reference>
<dbReference type="AlphaFoldDB" id="A0A2G1XE33"/>
<name>A0A2G1XE33_STRCJ</name>
<dbReference type="SUPFAM" id="SSF56731">
    <property type="entry name" value="DNA primase core"/>
    <property type="match status" value="1"/>
</dbReference>
<dbReference type="Proteomes" id="UP000222531">
    <property type="component" value="Unassembled WGS sequence"/>
</dbReference>
<dbReference type="InterPro" id="IPR034154">
    <property type="entry name" value="TOPRIM_DnaG/twinkle"/>
</dbReference>
<gene>
    <name evidence="2" type="ORF">BLA24_26005</name>
</gene>
<comment type="caution">
    <text evidence="2">The sequence shown here is derived from an EMBL/GenBank/DDBJ whole genome shotgun (WGS) entry which is preliminary data.</text>
</comment>
<evidence type="ECO:0000313" key="2">
    <source>
        <dbReference type="EMBL" id="PHQ49493.1"/>
    </source>
</evidence>
<keyword evidence="3" id="KW-1185">Reference proteome</keyword>
<feature type="domain" description="Toprim" evidence="1">
    <location>
        <begin position="41"/>
        <end position="113"/>
    </location>
</feature>
<proteinExistence type="predicted"/>
<dbReference type="InterPro" id="IPR006171">
    <property type="entry name" value="TOPRIM_dom"/>
</dbReference>
<accession>A0A2G1XE33</accession>
<sequence>MRFRCLETHSHRDFGHGKYNSLKDDPPRLYGIDAIHAAGDEIHVTEGELDTITLRRVGLHAVAVPGAALWRPRHRRMLAGFSRVWVWADPDEAGAELTTRVCRSLRSARGVRLRDGDVTETYMKEGAQALLNLISEEGQQ</sequence>